<evidence type="ECO:0000256" key="10">
    <source>
        <dbReference type="ARBA" id="ARBA00023239"/>
    </source>
</evidence>
<name>I1GZB3_BRADI</name>
<organism evidence="15">
    <name type="scientific">Brachypodium distachyon</name>
    <name type="common">Purple false brome</name>
    <name type="synonym">Trachynia distachya</name>
    <dbReference type="NCBI Taxonomy" id="15368"/>
    <lineage>
        <taxon>Eukaryota</taxon>
        <taxon>Viridiplantae</taxon>
        <taxon>Streptophyta</taxon>
        <taxon>Embryophyta</taxon>
        <taxon>Tracheophyta</taxon>
        <taxon>Spermatophyta</taxon>
        <taxon>Magnoliopsida</taxon>
        <taxon>Liliopsida</taxon>
        <taxon>Poales</taxon>
        <taxon>Poaceae</taxon>
        <taxon>BOP clade</taxon>
        <taxon>Pooideae</taxon>
        <taxon>Stipodae</taxon>
        <taxon>Brachypodieae</taxon>
        <taxon>Brachypodium</taxon>
    </lineage>
</organism>
<evidence type="ECO:0000313" key="16">
    <source>
        <dbReference type="EnsemblPlants" id="KQK18744"/>
    </source>
</evidence>
<dbReference type="GO" id="GO:0005789">
    <property type="term" value="C:endoplasmic reticulum membrane"/>
    <property type="evidence" value="ECO:0007669"/>
    <property type="project" value="UniProtKB-SubCell"/>
</dbReference>
<dbReference type="Pfam" id="PF04116">
    <property type="entry name" value="FA_hydroxylase"/>
    <property type="match status" value="1"/>
</dbReference>
<evidence type="ECO:0000256" key="9">
    <source>
        <dbReference type="ARBA" id="ARBA00023136"/>
    </source>
</evidence>
<dbReference type="OrthoDB" id="408954at2759"/>
<evidence type="ECO:0000256" key="1">
    <source>
        <dbReference type="ARBA" id="ARBA00004477"/>
    </source>
</evidence>
<evidence type="ECO:0000256" key="8">
    <source>
        <dbReference type="ARBA" id="ARBA00022989"/>
    </source>
</evidence>
<evidence type="ECO:0000256" key="12">
    <source>
        <dbReference type="SAM" id="MobiDB-lite"/>
    </source>
</evidence>
<evidence type="ECO:0000259" key="14">
    <source>
        <dbReference type="Pfam" id="PF04116"/>
    </source>
</evidence>
<dbReference type="Gramene" id="KQK18744">
    <property type="protein sequence ID" value="KQK18744"/>
    <property type="gene ID" value="BRADI_1g44420v3"/>
</dbReference>
<feature type="domain" description="Fatty acid hydroxylase" evidence="14">
    <location>
        <begin position="48"/>
        <end position="94"/>
    </location>
</feature>
<keyword evidence="8 13" id="KW-1133">Transmembrane helix</keyword>
<dbReference type="InterPro" id="IPR006694">
    <property type="entry name" value="Fatty_acid_hydroxylase"/>
</dbReference>
<reference evidence="15 16" key="1">
    <citation type="journal article" date="2010" name="Nature">
        <title>Genome sequencing and analysis of the model grass Brachypodium distachyon.</title>
        <authorList>
            <consortium name="International Brachypodium Initiative"/>
        </authorList>
    </citation>
    <scope>NUCLEOTIDE SEQUENCE [LARGE SCALE GENOMIC DNA]</scope>
    <source>
        <strain evidence="15 16">Bd21</strain>
    </source>
</reference>
<accession>I1GZB3</accession>
<keyword evidence="7" id="KW-0521">NADP</keyword>
<sequence>MAGADGSGAVGAEAAGFGGGGAREAKREDPAMTTVRDARPSLVVGWQFMVAMVVLDTWRYFGHRLMHKNKFLYRHVHSWHHRLVAPYAFTAQFITRGLLLDTLGGALALAVSGMSP</sequence>
<keyword evidence="9 13" id="KW-0472">Membrane</keyword>
<dbReference type="EnsemblPlants" id="KQK18744">
    <property type="protein sequence ID" value="KQK18744"/>
    <property type="gene ID" value="BRADI_1g44420v3"/>
</dbReference>
<reference evidence="16" key="3">
    <citation type="submission" date="2018-08" db="UniProtKB">
        <authorList>
            <consortium name="EnsemblPlants"/>
        </authorList>
    </citation>
    <scope>IDENTIFICATION</scope>
    <source>
        <strain evidence="16">cv. Bd21</strain>
    </source>
</reference>
<evidence type="ECO:0000256" key="13">
    <source>
        <dbReference type="SAM" id="Phobius"/>
    </source>
</evidence>
<reference evidence="15" key="2">
    <citation type="submission" date="2017-06" db="EMBL/GenBank/DDBJ databases">
        <title>WGS assembly of Brachypodium distachyon.</title>
        <authorList>
            <consortium name="The International Brachypodium Initiative"/>
            <person name="Lucas S."/>
            <person name="Harmon-Smith M."/>
            <person name="Lail K."/>
            <person name="Tice H."/>
            <person name="Grimwood J."/>
            <person name="Bruce D."/>
            <person name="Barry K."/>
            <person name="Shu S."/>
            <person name="Lindquist E."/>
            <person name="Wang M."/>
            <person name="Pitluck S."/>
            <person name="Vogel J.P."/>
            <person name="Garvin D.F."/>
            <person name="Mockler T.C."/>
            <person name="Schmutz J."/>
            <person name="Rokhsar D."/>
            <person name="Bevan M.W."/>
        </authorList>
    </citation>
    <scope>NUCLEOTIDE SEQUENCE</scope>
    <source>
        <strain evidence="15">Bd21</strain>
    </source>
</reference>
<evidence type="ECO:0000256" key="11">
    <source>
        <dbReference type="ARBA" id="ARBA00047909"/>
    </source>
</evidence>
<comment type="catalytic activity">
    <reaction evidence="11">
        <text>a long-chain fatty aldehyde + 2 NADPH + O2 + H(+) = a long-chain alkane + formate + 2 NADP(+) + H2O</text>
        <dbReference type="Rhea" id="RHEA:21440"/>
        <dbReference type="ChEBI" id="CHEBI:15377"/>
        <dbReference type="ChEBI" id="CHEBI:15378"/>
        <dbReference type="ChEBI" id="CHEBI:15379"/>
        <dbReference type="ChEBI" id="CHEBI:15740"/>
        <dbReference type="ChEBI" id="CHEBI:17176"/>
        <dbReference type="ChEBI" id="CHEBI:57783"/>
        <dbReference type="ChEBI" id="CHEBI:58349"/>
        <dbReference type="ChEBI" id="CHEBI:83563"/>
        <dbReference type="EC" id="4.1.99.5"/>
    </reaction>
</comment>
<dbReference type="EC" id="4.1.99.5" evidence="4"/>
<dbReference type="HOGENOM" id="CLU_2100255_0_0_1"/>
<evidence type="ECO:0000256" key="5">
    <source>
        <dbReference type="ARBA" id="ARBA00022692"/>
    </source>
</evidence>
<dbReference type="STRING" id="15368.I1GZB3"/>
<comment type="subunit">
    <text evidence="3">Homodimer.</text>
</comment>
<evidence type="ECO:0000256" key="4">
    <source>
        <dbReference type="ARBA" id="ARBA00013146"/>
    </source>
</evidence>
<protein>
    <recommendedName>
        <fullName evidence="4">aldehyde oxygenase (deformylating)</fullName>
        <ecNumber evidence="4">4.1.99.5</ecNumber>
    </recommendedName>
</protein>
<dbReference type="AlphaFoldDB" id="I1GZB3"/>
<feature type="transmembrane region" description="Helical" evidence="13">
    <location>
        <begin position="42"/>
        <end position="61"/>
    </location>
</feature>
<evidence type="ECO:0000256" key="6">
    <source>
        <dbReference type="ARBA" id="ARBA00022824"/>
    </source>
</evidence>
<gene>
    <name evidence="15" type="ORF">BRADI_1g44420v3</name>
</gene>
<dbReference type="EMBL" id="CM000880">
    <property type="protein sequence ID" value="KQK18744.1"/>
    <property type="molecule type" value="Genomic_DNA"/>
</dbReference>
<comment type="similarity">
    <text evidence="2">Belongs to the sterol desaturase family.</text>
</comment>
<evidence type="ECO:0000256" key="2">
    <source>
        <dbReference type="ARBA" id="ARBA00009324"/>
    </source>
</evidence>
<dbReference type="InParanoid" id="I1GZB3"/>
<dbReference type="GO" id="GO:0005506">
    <property type="term" value="F:iron ion binding"/>
    <property type="evidence" value="ECO:0007669"/>
    <property type="project" value="InterPro"/>
</dbReference>
<proteinExistence type="inferred from homology"/>
<evidence type="ECO:0000256" key="7">
    <source>
        <dbReference type="ARBA" id="ARBA00022857"/>
    </source>
</evidence>
<keyword evidence="5 13" id="KW-0812">Transmembrane</keyword>
<keyword evidence="17" id="KW-1185">Reference proteome</keyword>
<dbReference type="GO" id="GO:0016491">
    <property type="term" value="F:oxidoreductase activity"/>
    <property type="evidence" value="ECO:0007669"/>
    <property type="project" value="InterPro"/>
</dbReference>
<evidence type="ECO:0000313" key="17">
    <source>
        <dbReference type="Proteomes" id="UP000008810"/>
    </source>
</evidence>
<keyword evidence="10" id="KW-0456">Lyase</keyword>
<dbReference type="eggNOG" id="KOG0874">
    <property type="taxonomic scope" value="Eukaryota"/>
</dbReference>
<evidence type="ECO:0000256" key="3">
    <source>
        <dbReference type="ARBA" id="ARBA00011738"/>
    </source>
</evidence>
<comment type="subcellular location">
    <subcellularLocation>
        <location evidence="1">Endoplasmic reticulum membrane</location>
        <topology evidence="1">Multi-pass membrane protein</topology>
    </subcellularLocation>
</comment>
<dbReference type="InterPro" id="IPR050307">
    <property type="entry name" value="Sterol_Desaturase_Related"/>
</dbReference>
<dbReference type="PANTHER" id="PTHR11863">
    <property type="entry name" value="STEROL DESATURASE"/>
    <property type="match status" value="1"/>
</dbReference>
<keyword evidence="6" id="KW-0256">Endoplasmic reticulum</keyword>
<dbReference type="Proteomes" id="UP000008810">
    <property type="component" value="Chromosome 1"/>
</dbReference>
<dbReference type="GO" id="GO:0008610">
    <property type="term" value="P:lipid biosynthetic process"/>
    <property type="evidence" value="ECO:0007669"/>
    <property type="project" value="InterPro"/>
</dbReference>
<dbReference type="GO" id="GO:0071771">
    <property type="term" value="F:aldehyde oxygenase (deformylating) activity"/>
    <property type="evidence" value="ECO:0007669"/>
    <property type="project" value="UniProtKB-EC"/>
</dbReference>
<evidence type="ECO:0000313" key="15">
    <source>
        <dbReference type="EMBL" id="KQK18744.1"/>
    </source>
</evidence>
<feature type="region of interest" description="Disordered" evidence="12">
    <location>
        <begin position="1"/>
        <end position="33"/>
    </location>
</feature>